<dbReference type="Proteomes" id="UP001431209">
    <property type="component" value="Unassembled WGS sequence"/>
</dbReference>
<keyword evidence="2" id="KW-0963">Cytoplasm</keyword>
<dbReference type="GO" id="GO:0000278">
    <property type="term" value="P:mitotic cell cycle"/>
    <property type="evidence" value="ECO:0007669"/>
    <property type="project" value="TreeGrafter"/>
</dbReference>
<sequence length="440" mass="51591">MDCITHLQSFVRSLLARRQLTELEQEKHTLDCIVQIQAHWRGALAQYELDDLIVEQYENESALIIQSWWRMMQAKKKFTYMKNVVKCQSIIRMWLACRQAQRLFAERTRRHELILMSKLTIAQCYIRGQLVRHQAHHQSQRVINLQNLIRSKSIITNHQNQLRYIRTIQSLARGRSATICASDRYRMNLIRNQSCIKMQKVFRGFMVRKKNHQQVSLIRARIAQLASTMEEKKQLSYRTKRALHLLSTSEHMSQVIQACQNLAVTTKYSSNCCESLVRHKAVPVLYKVVDECNRSKPALELMNNVLDILINLSKTRYTSHDVFIPSCLHTFVLLLGALGDQCFMKVIGLMQMMKLQYNQLYWSEMMLNQGLLFKKLSKMQSVLKNKLEIEKKKEIQTRRASVYVRDFQLNHSLNASTNSSGRSCVYVFYDALCNLLNFES</sequence>
<dbReference type="PANTHER" id="PTHR22706">
    <property type="entry name" value="ASSEMBLY FACTOR FOR SPINDLE MICROTUBULES"/>
    <property type="match status" value="1"/>
</dbReference>
<accession>A0AAW2YYS4</accession>
<organism evidence="5 6">
    <name type="scientific">Acrasis kona</name>
    <dbReference type="NCBI Taxonomy" id="1008807"/>
    <lineage>
        <taxon>Eukaryota</taxon>
        <taxon>Discoba</taxon>
        <taxon>Heterolobosea</taxon>
        <taxon>Tetramitia</taxon>
        <taxon>Eutetramitia</taxon>
        <taxon>Acrasidae</taxon>
        <taxon>Acrasis</taxon>
    </lineage>
</organism>
<protein>
    <submittedName>
        <fullName evidence="5">Uncharacterized protein</fullName>
    </submittedName>
</protein>
<proteinExistence type="predicted"/>
<dbReference type="GO" id="GO:0005737">
    <property type="term" value="C:cytoplasm"/>
    <property type="evidence" value="ECO:0007669"/>
    <property type="project" value="UniProtKB-SubCell"/>
</dbReference>
<dbReference type="GO" id="GO:0000922">
    <property type="term" value="C:spindle pole"/>
    <property type="evidence" value="ECO:0007669"/>
    <property type="project" value="TreeGrafter"/>
</dbReference>
<keyword evidence="4" id="KW-0112">Calmodulin-binding</keyword>
<keyword evidence="3" id="KW-0677">Repeat</keyword>
<evidence type="ECO:0000313" key="5">
    <source>
        <dbReference type="EMBL" id="KAL0482164.1"/>
    </source>
</evidence>
<evidence type="ECO:0000256" key="4">
    <source>
        <dbReference type="ARBA" id="ARBA00022860"/>
    </source>
</evidence>
<dbReference type="GO" id="GO:0005516">
    <property type="term" value="F:calmodulin binding"/>
    <property type="evidence" value="ECO:0007669"/>
    <property type="project" value="UniProtKB-KW"/>
</dbReference>
<dbReference type="AlphaFoldDB" id="A0AAW2YYS4"/>
<dbReference type="Gene3D" id="1.20.5.190">
    <property type="match status" value="2"/>
</dbReference>
<dbReference type="SMART" id="SM00015">
    <property type="entry name" value="IQ"/>
    <property type="match status" value="5"/>
</dbReference>
<dbReference type="InterPro" id="IPR051185">
    <property type="entry name" value="ASPM"/>
</dbReference>
<comment type="caution">
    <text evidence="5">The sequence shown here is derived from an EMBL/GenBank/DDBJ whole genome shotgun (WGS) entry which is preliminary data.</text>
</comment>
<name>A0AAW2YYS4_9EUKA</name>
<dbReference type="PROSITE" id="PS50096">
    <property type="entry name" value="IQ"/>
    <property type="match status" value="3"/>
</dbReference>
<dbReference type="PANTHER" id="PTHR22706:SF1">
    <property type="entry name" value="ASSEMBLY FACTOR FOR SPINDLE MICROTUBULES"/>
    <property type="match status" value="1"/>
</dbReference>
<dbReference type="Pfam" id="PF00612">
    <property type="entry name" value="IQ"/>
    <property type="match status" value="4"/>
</dbReference>
<dbReference type="GO" id="GO:0007051">
    <property type="term" value="P:spindle organization"/>
    <property type="evidence" value="ECO:0007669"/>
    <property type="project" value="TreeGrafter"/>
</dbReference>
<dbReference type="InterPro" id="IPR000048">
    <property type="entry name" value="IQ_motif_EF-hand-BS"/>
</dbReference>
<keyword evidence="6" id="KW-1185">Reference proteome</keyword>
<evidence type="ECO:0000313" key="6">
    <source>
        <dbReference type="Proteomes" id="UP001431209"/>
    </source>
</evidence>
<comment type="subcellular location">
    <subcellularLocation>
        <location evidence="1">Cytoplasm</location>
    </subcellularLocation>
</comment>
<evidence type="ECO:0000256" key="3">
    <source>
        <dbReference type="ARBA" id="ARBA00022737"/>
    </source>
</evidence>
<gene>
    <name evidence="5" type="ORF">AKO1_013342</name>
</gene>
<dbReference type="EMBL" id="JAOPGA020000821">
    <property type="protein sequence ID" value="KAL0482164.1"/>
    <property type="molecule type" value="Genomic_DNA"/>
</dbReference>
<dbReference type="GO" id="GO:0051295">
    <property type="term" value="P:establishment of meiotic spindle localization"/>
    <property type="evidence" value="ECO:0007669"/>
    <property type="project" value="TreeGrafter"/>
</dbReference>
<evidence type="ECO:0000256" key="2">
    <source>
        <dbReference type="ARBA" id="ARBA00022490"/>
    </source>
</evidence>
<evidence type="ECO:0000256" key="1">
    <source>
        <dbReference type="ARBA" id="ARBA00004496"/>
    </source>
</evidence>
<reference evidence="5 6" key="1">
    <citation type="submission" date="2024-03" db="EMBL/GenBank/DDBJ databases">
        <title>The Acrasis kona genome and developmental transcriptomes reveal deep origins of eukaryotic multicellular pathways.</title>
        <authorList>
            <person name="Sheikh S."/>
            <person name="Fu C.-J."/>
            <person name="Brown M.W."/>
            <person name="Baldauf S.L."/>
        </authorList>
    </citation>
    <scope>NUCLEOTIDE SEQUENCE [LARGE SCALE GENOMIC DNA]</scope>
    <source>
        <strain evidence="5 6">ATCC MYA-3509</strain>
    </source>
</reference>